<feature type="region of interest" description="Disordered" evidence="1">
    <location>
        <begin position="80"/>
        <end position="107"/>
    </location>
</feature>
<reference evidence="2 3" key="1">
    <citation type="journal article" date="2018" name="Mol. Plant">
        <title>The genome of Artemisia annua provides insight into the evolution of Asteraceae family and artemisinin biosynthesis.</title>
        <authorList>
            <person name="Shen Q."/>
            <person name="Zhang L."/>
            <person name="Liao Z."/>
            <person name="Wang S."/>
            <person name="Yan T."/>
            <person name="Shi P."/>
            <person name="Liu M."/>
            <person name="Fu X."/>
            <person name="Pan Q."/>
            <person name="Wang Y."/>
            <person name="Lv Z."/>
            <person name="Lu X."/>
            <person name="Zhang F."/>
            <person name="Jiang W."/>
            <person name="Ma Y."/>
            <person name="Chen M."/>
            <person name="Hao X."/>
            <person name="Li L."/>
            <person name="Tang Y."/>
            <person name="Lv G."/>
            <person name="Zhou Y."/>
            <person name="Sun X."/>
            <person name="Brodelius P.E."/>
            <person name="Rose J.K.C."/>
            <person name="Tang K."/>
        </authorList>
    </citation>
    <scope>NUCLEOTIDE SEQUENCE [LARGE SCALE GENOMIC DNA]</scope>
    <source>
        <strain evidence="3">cv. Huhao1</strain>
        <tissue evidence="2">Leaf</tissue>
    </source>
</reference>
<accession>A0A2U1PIV5</accession>
<dbReference type="Proteomes" id="UP000245207">
    <property type="component" value="Unassembled WGS sequence"/>
</dbReference>
<dbReference type="PANTHER" id="PTHR31286">
    <property type="entry name" value="GLYCINE-RICH CELL WALL STRUCTURAL PROTEIN 1.8-LIKE"/>
    <property type="match status" value="1"/>
</dbReference>
<organism evidence="2 3">
    <name type="scientific">Artemisia annua</name>
    <name type="common">Sweet wormwood</name>
    <dbReference type="NCBI Taxonomy" id="35608"/>
    <lineage>
        <taxon>Eukaryota</taxon>
        <taxon>Viridiplantae</taxon>
        <taxon>Streptophyta</taxon>
        <taxon>Embryophyta</taxon>
        <taxon>Tracheophyta</taxon>
        <taxon>Spermatophyta</taxon>
        <taxon>Magnoliopsida</taxon>
        <taxon>eudicotyledons</taxon>
        <taxon>Gunneridae</taxon>
        <taxon>Pentapetalae</taxon>
        <taxon>asterids</taxon>
        <taxon>campanulids</taxon>
        <taxon>Asterales</taxon>
        <taxon>Asteraceae</taxon>
        <taxon>Asteroideae</taxon>
        <taxon>Anthemideae</taxon>
        <taxon>Artemisiinae</taxon>
        <taxon>Artemisia</taxon>
    </lineage>
</organism>
<evidence type="ECO:0000313" key="3">
    <source>
        <dbReference type="Proteomes" id="UP000245207"/>
    </source>
</evidence>
<protein>
    <submittedName>
        <fullName evidence="2">Zinc knuckle CX2CX4HX4C</fullName>
    </submittedName>
</protein>
<dbReference type="PANTHER" id="PTHR31286:SF99">
    <property type="entry name" value="DUF4283 DOMAIN-CONTAINING PROTEIN"/>
    <property type="match status" value="1"/>
</dbReference>
<evidence type="ECO:0000313" key="2">
    <source>
        <dbReference type="EMBL" id="PWA85695.1"/>
    </source>
</evidence>
<feature type="compositionally biased region" description="Basic and acidic residues" evidence="1">
    <location>
        <begin position="169"/>
        <end position="180"/>
    </location>
</feature>
<name>A0A2U1PIV5_ARTAN</name>
<dbReference type="InterPro" id="IPR040256">
    <property type="entry name" value="At4g02000-like"/>
</dbReference>
<sequence length="180" mass="19988">MDKFTTDMCEKGYGRASFARVLVEVDASNGLVDSVEVWYRSLNRSMKLKVEYAWQPPLCSHCCVFGHSIDKCAYKVNTEADKTSNDGPNSQAKANTNDVKKGNEEWKTVPERKSFKNNTEPVAPQAQYNGNQNGGYVRTIMYIGRGGPIIRGRGGFSGRGGMQNVQMNNDKKNSAMKSND</sequence>
<evidence type="ECO:0000256" key="1">
    <source>
        <dbReference type="SAM" id="MobiDB-lite"/>
    </source>
</evidence>
<feature type="region of interest" description="Disordered" evidence="1">
    <location>
        <begin position="154"/>
        <end position="180"/>
    </location>
</feature>
<gene>
    <name evidence="2" type="ORF">CTI12_AA138730</name>
</gene>
<dbReference type="EMBL" id="PKPP01001095">
    <property type="protein sequence ID" value="PWA85695.1"/>
    <property type="molecule type" value="Genomic_DNA"/>
</dbReference>
<dbReference type="OrthoDB" id="1302923at2759"/>
<feature type="compositionally biased region" description="Polar residues" evidence="1">
    <location>
        <begin position="85"/>
        <end position="97"/>
    </location>
</feature>
<keyword evidence="3" id="KW-1185">Reference proteome</keyword>
<proteinExistence type="predicted"/>
<comment type="caution">
    <text evidence="2">The sequence shown here is derived from an EMBL/GenBank/DDBJ whole genome shotgun (WGS) entry which is preliminary data.</text>
</comment>
<feature type="compositionally biased region" description="Basic and acidic residues" evidence="1">
    <location>
        <begin position="98"/>
        <end position="107"/>
    </location>
</feature>
<dbReference type="AlphaFoldDB" id="A0A2U1PIV5"/>